<dbReference type="InterPro" id="IPR000683">
    <property type="entry name" value="Gfo/Idh/MocA-like_OxRdtase_N"/>
</dbReference>
<evidence type="ECO:0000256" key="1">
    <source>
        <dbReference type="ARBA" id="ARBA00023002"/>
    </source>
</evidence>
<dbReference type="AlphaFoldDB" id="A0A399ET06"/>
<feature type="domain" description="GFO/IDH/MocA-like oxidoreductase" evidence="3">
    <location>
        <begin position="127"/>
        <end position="253"/>
    </location>
</feature>
<evidence type="ECO:0000259" key="3">
    <source>
        <dbReference type="Pfam" id="PF22725"/>
    </source>
</evidence>
<dbReference type="EMBL" id="QWKZ01000035">
    <property type="protein sequence ID" value="RIH86189.1"/>
    <property type="molecule type" value="Genomic_DNA"/>
</dbReference>
<evidence type="ECO:0000259" key="2">
    <source>
        <dbReference type="Pfam" id="PF01408"/>
    </source>
</evidence>
<feature type="domain" description="Gfo/Idh/MocA-like oxidoreductase N-terminal" evidence="2">
    <location>
        <begin position="1"/>
        <end position="112"/>
    </location>
</feature>
<dbReference type="Proteomes" id="UP000265800">
    <property type="component" value="Unassembled WGS sequence"/>
</dbReference>
<keyword evidence="1 4" id="KW-0560">Oxidoreductase</keyword>
<dbReference type="SUPFAM" id="SSF51735">
    <property type="entry name" value="NAD(P)-binding Rossmann-fold domains"/>
    <property type="match status" value="1"/>
</dbReference>
<evidence type="ECO:0000313" key="4">
    <source>
        <dbReference type="EMBL" id="RIH86189.1"/>
    </source>
</evidence>
<dbReference type="Gene3D" id="3.30.360.10">
    <property type="entry name" value="Dihydrodipicolinate Reductase, domain 2"/>
    <property type="match status" value="1"/>
</dbReference>
<dbReference type="PANTHER" id="PTHR43818:SF11">
    <property type="entry name" value="BCDNA.GH03377"/>
    <property type="match status" value="1"/>
</dbReference>
<dbReference type="RefSeq" id="WP_119359994.1">
    <property type="nucleotide sequence ID" value="NZ_QWKZ01000035.1"/>
</dbReference>
<dbReference type="Pfam" id="PF01408">
    <property type="entry name" value="GFO_IDH_MocA"/>
    <property type="match status" value="1"/>
</dbReference>
<dbReference type="InterPro" id="IPR036291">
    <property type="entry name" value="NAD(P)-bd_dom_sf"/>
</dbReference>
<comment type="caution">
    <text evidence="4">The sequence shown here is derived from an EMBL/GenBank/DDBJ whole genome shotgun (WGS) entry which is preliminary data.</text>
</comment>
<reference evidence="4 5" key="1">
    <citation type="submission" date="2018-08" db="EMBL/GenBank/DDBJ databases">
        <title>Meiothermus luteus KCTC 52599 genome sequencing project.</title>
        <authorList>
            <person name="Da Costa M.S."/>
            <person name="Albuquerque L."/>
            <person name="Raposo P."/>
            <person name="Froufe H.J.C."/>
            <person name="Barroso C.S."/>
            <person name="Egas C."/>
        </authorList>
    </citation>
    <scope>NUCLEOTIDE SEQUENCE [LARGE SCALE GENOMIC DNA]</scope>
    <source>
        <strain evidence="4 5">KCTC 52599</strain>
    </source>
</reference>
<dbReference type="InterPro" id="IPR050463">
    <property type="entry name" value="Gfo/Idh/MocA_oxidrdct_glycsds"/>
</dbReference>
<sequence>MRIGIVGAGWWAGFAHLPAFKDAGAEIAGIYSRTPAHAQKLAEQFGTRAFERYPDLLAACDGVAISTTDDTHAPLGIQALEAGKHLFMDKPLARSAPEGEAILKAAQAHGCIGLTAFTSRGDLAAETAQGLVRSGEIGEVLYLRGYFHGGFMGDPTGPTPWRAKAETGGAGGAVADLGAHLFDLVRMVTGLEFTQVMAQGHIHFQRPDPVTNLDEGAVLARLGEASGAFSLSRVHIGADQRLELEIQGTKGALKLSPALWGKGSSFQLLLARRPGLYREVSPDKSLLRGRDPQISWGHFQFIELARRFMEGVRHNRQPIPSLEDGLAAQRVIDAVVRSIHSQAWEPVR</sequence>
<protein>
    <submittedName>
        <fullName evidence="4">Glucose-6-phosphate 3-dehydrogenase</fullName>
        <ecNumber evidence="4">1.1.1.361</ecNumber>
    </submittedName>
</protein>
<organism evidence="4 5">
    <name type="scientific">Meiothermus luteus</name>
    <dbReference type="NCBI Taxonomy" id="2026184"/>
    <lineage>
        <taxon>Bacteria</taxon>
        <taxon>Thermotogati</taxon>
        <taxon>Deinococcota</taxon>
        <taxon>Deinococci</taxon>
        <taxon>Thermales</taxon>
        <taxon>Thermaceae</taxon>
        <taxon>Meiothermus</taxon>
    </lineage>
</organism>
<dbReference type="GO" id="GO:0103074">
    <property type="term" value="F:glucose-6-phosphate 3-dehydrogenase activity"/>
    <property type="evidence" value="ECO:0007669"/>
    <property type="project" value="UniProtKB-EC"/>
</dbReference>
<dbReference type="OrthoDB" id="9815825at2"/>
<keyword evidence="5" id="KW-1185">Reference proteome</keyword>
<dbReference type="GO" id="GO:0000166">
    <property type="term" value="F:nucleotide binding"/>
    <property type="evidence" value="ECO:0007669"/>
    <property type="project" value="InterPro"/>
</dbReference>
<dbReference type="Gene3D" id="3.40.50.720">
    <property type="entry name" value="NAD(P)-binding Rossmann-like Domain"/>
    <property type="match status" value="1"/>
</dbReference>
<dbReference type="Pfam" id="PF22725">
    <property type="entry name" value="GFO_IDH_MocA_C3"/>
    <property type="match status" value="1"/>
</dbReference>
<dbReference type="EC" id="1.1.1.361" evidence="4"/>
<dbReference type="PANTHER" id="PTHR43818">
    <property type="entry name" value="BCDNA.GH03377"/>
    <property type="match status" value="1"/>
</dbReference>
<evidence type="ECO:0000313" key="5">
    <source>
        <dbReference type="Proteomes" id="UP000265800"/>
    </source>
</evidence>
<dbReference type="SUPFAM" id="SSF55347">
    <property type="entry name" value="Glyceraldehyde-3-phosphate dehydrogenase-like, C-terminal domain"/>
    <property type="match status" value="1"/>
</dbReference>
<name>A0A399ET06_9DEIN</name>
<accession>A0A399ET06</accession>
<gene>
    <name evidence="4" type="primary">ntdC</name>
    <name evidence="4" type="ORF">Mlute_01345</name>
</gene>
<proteinExistence type="predicted"/>
<dbReference type="InterPro" id="IPR055170">
    <property type="entry name" value="GFO_IDH_MocA-like_dom"/>
</dbReference>